<feature type="compositionally biased region" description="Polar residues" evidence="8">
    <location>
        <begin position="48"/>
        <end position="58"/>
    </location>
</feature>
<name>Q17JP9_AEDAE</name>
<organism evidence="10 11">
    <name type="scientific">Aedes aegypti</name>
    <name type="common">Yellowfever mosquito</name>
    <name type="synonym">Culex aegypti</name>
    <dbReference type="NCBI Taxonomy" id="7159"/>
    <lineage>
        <taxon>Eukaryota</taxon>
        <taxon>Metazoa</taxon>
        <taxon>Ecdysozoa</taxon>
        <taxon>Arthropoda</taxon>
        <taxon>Hexapoda</taxon>
        <taxon>Insecta</taxon>
        <taxon>Pterygota</taxon>
        <taxon>Neoptera</taxon>
        <taxon>Endopterygota</taxon>
        <taxon>Diptera</taxon>
        <taxon>Nematocera</taxon>
        <taxon>Culicoidea</taxon>
        <taxon>Culicidae</taxon>
        <taxon>Culicinae</taxon>
        <taxon>Aedini</taxon>
        <taxon>Aedes</taxon>
        <taxon>Stegomyia</taxon>
    </lineage>
</organism>
<dbReference type="InterPro" id="IPR002857">
    <property type="entry name" value="Znf_CXXC"/>
</dbReference>
<dbReference type="HOGENOM" id="CLU_049500_0_0_1"/>
<reference evidence="10" key="2">
    <citation type="journal article" date="2007" name="Science">
        <title>Genome sequence of Aedes aegypti, a major arbovirus vector.</title>
        <authorList>
            <person name="Nene V."/>
            <person name="Wortman J.R."/>
            <person name="Lawson D."/>
            <person name="Haas B."/>
            <person name="Kodira C."/>
            <person name="Tu Z.J."/>
            <person name="Loftus B."/>
            <person name="Xi Z."/>
            <person name="Megy K."/>
            <person name="Grabherr M."/>
            <person name="Ren Q."/>
            <person name="Zdobnov E.M."/>
            <person name="Lobo N.F."/>
            <person name="Campbell K.S."/>
            <person name="Brown S.E."/>
            <person name="Bonaldo M.F."/>
            <person name="Zhu J."/>
            <person name="Sinkins S.P."/>
            <person name="Hogenkamp D.G."/>
            <person name="Amedeo P."/>
            <person name="Arensburger P."/>
            <person name="Atkinson P.W."/>
            <person name="Bidwell S."/>
            <person name="Biedler J."/>
            <person name="Birney E."/>
            <person name="Bruggner R.V."/>
            <person name="Costas J."/>
            <person name="Coy M.R."/>
            <person name="Crabtree J."/>
            <person name="Crawford M."/>
            <person name="Debruyn B."/>
            <person name="Decaprio D."/>
            <person name="Eiglmeier K."/>
            <person name="Eisenstadt E."/>
            <person name="El-Dorry H."/>
            <person name="Gelbart W.M."/>
            <person name="Gomes S.L."/>
            <person name="Hammond M."/>
            <person name="Hannick L.I."/>
            <person name="Hogan J.R."/>
            <person name="Holmes M.H."/>
            <person name="Jaffe D."/>
            <person name="Johnston J.S."/>
            <person name="Kennedy R.C."/>
            <person name="Koo H."/>
            <person name="Kravitz S."/>
            <person name="Kriventseva E.V."/>
            <person name="Kulp D."/>
            <person name="Labutti K."/>
            <person name="Lee E."/>
            <person name="Li S."/>
            <person name="Lovin D.D."/>
            <person name="Mao C."/>
            <person name="Mauceli E."/>
            <person name="Menck C.F."/>
            <person name="Miller J.R."/>
            <person name="Montgomery P."/>
            <person name="Mori A."/>
            <person name="Nascimento A.L."/>
            <person name="Naveira H.F."/>
            <person name="Nusbaum C."/>
            <person name="O'leary S."/>
            <person name="Orvis J."/>
            <person name="Pertea M."/>
            <person name="Quesneville H."/>
            <person name="Reidenbach K.R."/>
            <person name="Rogers Y.H."/>
            <person name="Roth C.W."/>
            <person name="Schneider J.R."/>
            <person name="Schatz M."/>
            <person name="Shumway M."/>
            <person name="Stanke M."/>
            <person name="Stinson E.O."/>
            <person name="Tubio J.M."/>
            <person name="Vanzee J.P."/>
            <person name="Verjovski-Almeida S."/>
            <person name="Werner D."/>
            <person name="White O."/>
            <person name="Wyder S."/>
            <person name="Zeng Q."/>
            <person name="Zhao Q."/>
            <person name="Zhao Y."/>
            <person name="Hill C.A."/>
            <person name="Raikhel A.S."/>
            <person name="Soares M.B."/>
            <person name="Knudson D.L."/>
            <person name="Lee N.H."/>
            <person name="Galagan J."/>
            <person name="Salzberg S.L."/>
            <person name="Paulsen I.T."/>
            <person name="Dimopoulos G."/>
            <person name="Collins F.H."/>
            <person name="Birren B."/>
            <person name="Fraser-Liggett C.M."/>
            <person name="Severson D.W."/>
        </authorList>
    </citation>
    <scope>NUCLEOTIDE SEQUENCE [LARGE SCALE GENOMIC DNA]</scope>
    <source>
        <strain evidence="10">Liverpool</strain>
    </source>
</reference>
<evidence type="ECO:0000256" key="3">
    <source>
        <dbReference type="ARBA" id="ARBA00022723"/>
    </source>
</evidence>
<feature type="domain" description="CXXC-type" evidence="9">
    <location>
        <begin position="411"/>
        <end position="451"/>
    </location>
</feature>
<feature type="compositionally biased region" description="Basic residues" evidence="8">
    <location>
        <begin position="259"/>
        <end position="268"/>
    </location>
</feature>
<dbReference type="PANTHER" id="PTHR13419:SF0">
    <property type="entry name" value="CXXC-TYPE DOMAIN-CONTAINING PROTEIN"/>
    <property type="match status" value="1"/>
</dbReference>
<dbReference type="VEuPathDB" id="VectorBase:AAEL001925"/>
<dbReference type="OMA" id="NGYDKKS"/>
<dbReference type="PhylomeDB" id="Q17JP9"/>
<proteinExistence type="predicted"/>
<evidence type="ECO:0000256" key="4">
    <source>
        <dbReference type="ARBA" id="ARBA00022771"/>
    </source>
</evidence>
<keyword evidence="6" id="KW-0238">DNA-binding</keyword>
<evidence type="ECO:0000256" key="2">
    <source>
        <dbReference type="ARBA" id="ARBA00022490"/>
    </source>
</evidence>
<feature type="region of interest" description="Disordered" evidence="8">
    <location>
        <begin position="251"/>
        <end position="287"/>
    </location>
</feature>
<dbReference type="Proteomes" id="UP000682892">
    <property type="component" value="Unassembled WGS sequence"/>
</dbReference>
<gene>
    <name evidence="10" type="ORF">AaeL_AAEL001925</name>
</gene>
<feature type="compositionally biased region" description="Low complexity" evidence="8">
    <location>
        <begin position="355"/>
        <end position="374"/>
    </location>
</feature>
<dbReference type="InterPro" id="IPR040388">
    <property type="entry name" value="CXXC4/CXXC5"/>
</dbReference>
<accession>Q17JP9</accession>
<feature type="compositionally biased region" description="Gly residues" evidence="8">
    <location>
        <begin position="321"/>
        <end position="335"/>
    </location>
</feature>
<evidence type="ECO:0000256" key="5">
    <source>
        <dbReference type="ARBA" id="ARBA00022833"/>
    </source>
</evidence>
<dbReference type="EMBL" id="CH477231">
    <property type="protein sequence ID" value="EAT46925.1"/>
    <property type="molecule type" value="Genomic_DNA"/>
</dbReference>
<evidence type="ECO:0000259" key="9">
    <source>
        <dbReference type="PROSITE" id="PS51058"/>
    </source>
</evidence>
<dbReference type="PANTHER" id="PTHR13419">
    <property type="entry name" value="ZINC FINGER-CONTAINING"/>
    <property type="match status" value="1"/>
</dbReference>
<dbReference type="GO" id="GO:0005737">
    <property type="term" value="C:cytoplasm"/>
    <property type="evidence" value="ECO:0007669"/>
    <property type="project" value="UniProtKB-SubCell"/>
</dbReference>
<dbReference type="GO" id="GO:0008270">
    <property type="term" value="F:zinc ion binding"/>
    <property type="evidence" value="ECO:0007669"/>
    <property type="project" value="UniProtKB-KW"/>
</dbReference>
<dbReference type="eggNOG" id="ENOG502RYF7">
    <property type="taxonomic scope" value="Eukaryota"/>
</dbReference>
<feature type="compositionally biased region" description="Polar residues" evidence="8">
    <location>
        <begin position="305"/>
        <end position="319"/>
    </location>
</feature>
<keyword evidence="3" id="KW-0479">Metal-binding</keyword>
<feature type="region of interest" description="Disordered" evidence="8">
    <location>
        <begin position="305"/>
        <end position="411"/>
    </location>
</feature>
<sequence length="482" mass="51913">MMSASTAEETADHSLPSFASFSAELEPSWDYYDRQERSNGSTNGGDVISSQTSNSSYTRPWEMDSKDHRAAAITNGGGGGGFEPFPKLPSFQSQFHGYNDTAMVTPEPSLPQVTAVPVPISPSSASPGTGGSLTQLTQLTPTPLPPLQGGLTPIGSSGFHTLSAVNPRPYPLVPAPIQARDISAINQQYIDERHIQLYQPISSFQPQTIPTVTVLKNEVVDFDLSTLKNGTIHHSNFQSSMLESNVFVQNGASNPTSVLHHHQHHHHQQQPQPQHHQHHQTVHQLHQPQHNLVTPSIQEHHITNNSKLTSSTPGLDSSTGAIGGGIGGGLGGGGQSAQISRIADNRKKERRKIRAPSLESSAESEGSAMEIGESGNPGQVAAISSTANFKSPMHTMSMDTDDGGMPGEKQTKKKRKRCGECVGCSRKDNCGDCAPCRNDKSHQICKTRRCEKLTEKKIIANAANDVSRYTCTASRNPSDYVL</sequence>
<evidence type="ECO:0000313" key="11">
    <source>
        <dbReference type="Proteomes" id="UP000682892"/>
    </source>
</evidence>
<dbReference type="GO" id="GO:0008327">
    <property type="term" value="F:methyl-CpG binding"/>
    <property type="evidence" value="ECO:0007669"/>
    <property type="project" value="TreeGrafter"/>
</dbReference>
<dbReference type="PROSITE" id="PS51058">
    <property type="entry name" value="ZF_CXXC"/>
    <property type="match status" value="1"/>
</dbReference>
<keyword evidence="2" id="KW-0963">Cytoplasm</keyword>
<feature type="compositionally biased region" description="Basic and acidic residues" evidence="8">
    <location>
        <begin position="61"/>
        <end position="70"/>
    </location>
</feature>
<dbReference type="PaxDb" id="7159-AAEL001925-PA"/>
<dbReference type="GO" id="GO:0005634">
    <property type="term" value="C:nucleus"/>
    <property type="evidence" value="ECO:0007669"/>
    <property type="project" value="TreeGrafter"/>
</dbReference>
<evidence type="ECO:0000256" key="6">
    <source>
        <dbReference type="ARBA" id="ARBA00023125"/>
    </source>
</evidence>
<evidence type="ECO:0000256" key="1">
    <source>
        <dbReference type="ARBA" id="ARBA00004496"/>
    </source>
</evidence>
<protein>
    <submittedName>
        <fullName evidence="10">AAEL001925-PA</fullName>
    </submittedName>
</protein>
<reference evidence="10" key="3">
    <citation type="submission" date="2012-09" db="EMBL/GenBank/DDBJ databases">
        <authorList>
            <consortium name="VectorBase"/>
        </authorList>
    </citation>
    <scope>NUCLEOTIDE SEQUENCE</scope>
    <source>
        <strain evidence="10">Liverpool</strain>
    </source>
</reference>
<keyword evidence="4 7" id="KW-0863">Zinc-finger</keyword>
<keyword evidence="5" id="KW-0862">Zinc</keyword>
<feature type="region of interest" description="Disordered" evidence="8">
    <location>
        <begin position="31"/>
        <end position="93"/>
    </location>
</feature>
<evidence type="ECO:0000313" key="10">
    <source>
        <dbReference type="EMBL" id="EAT46925.1"/>
    </source>
</evidence>
<reference evidence="10" key="1">
    <citation type="submission" date="2005-10" db="EMBL/GenBank/DDBJ databases">
        <authorList>
            <person name="Loftus B.J."/>
            <person name="Nene V.M."/>
            <person name="Hannick L.I."/>
            <person name="Bidwell S."/>
            <person name="Haas B."/>
            <person name="Amedeo P."/>
            <person name="Orvis J."/>
            <person name="Wortman J.R."/>
            <person name="White O.R."/>
            <person name="Salzberg S."/>
            <person name="Shumway M."/>
            <person name="Koo H."/>
            <person name="Zhao Y."/>
            <person name="Holmes M."/>
            <person name="Miller J."/>
            <person name="Schatz M."/>
            <person name="Pop M."/>
            <person name="Pai G."/>
            <person name="Utterback T."/>
            <person name="Rogers Y.-H."/>
            <person name="Kravitz S."/>
            <person name="Fraser C.M."/>
        </authorList>
    </citation>
    <scope>NUCLEOTIDE SEQUENCE</scope>
    <source>
        <strain evidence="10">Liverpool</strain>
    </source>
</reference>
<evidence type="ECO:0000256" key="7">
    <source>
        <dbReference type="PROSITE-ProRule" id="PRU00509"/>
    </source>
</evidence>
<dbReference type="AlphaFoldDB" id="Q17JP9"/>
<evidence type="ECO:0000256" key="8">
    <source>
        <dbReference type="SAM" id="MobiDB-lite"/>
    </source>
</evidence>
<comment type="subcellular location">
    <subcellularLocation>
        <location evidence="1">Cytoplasm</location>
    </subcellularLocation>
</comment>